<dbReference type="AlphaFoldDB" id="A0AAV5MIN3"/>
<dbReference type="Gene3D" id="1.25.40.20">
    <property type="entry name" value="Ankyrin repeat-containing domain"/>
    <property type="match status" value="1"/>
</dbReference>
<evidence type="ECO:0000313" key="3">
    <source>
        <dbReference type="Proteomes" id="UP001054252"/>
    </source>
</evidence>
<comment type="caution">
    <text evidence="2">The sequence shown here is derived from an EMBL/GenBank/DDBJ whole genome shotgun (WGS) entry which is preliminary data.</text>
</comment>
<dbReference type="InterPro" id="IPR002110">
    <property type="entry name" value="Ankyrin_rpt"/>
</dbReference>
<dbReference type="InterPro" id="IPR036770">
    <property type="entry name" value="Ankyrin_rpt-contain_sf"/>
</dbReference>
<dbReference type="PANTHER" id="PTHR24121:SF16">
    <property type="entry name" value="NON-SPECIFIC SERINE_THREONINE PROTEIN KINASE"/>
    <property type="match status" value="1"/>
</dbReference>
<accession>A0AAV5MIN3</accession>
<dbReference type="EMBL" id="BPVZ01000310">
    <property type="protein sequence ID" value="GKV49655.1"/>
    <property type="molecule type" value="Genomic_DNA"/>
</dbReference>
<evidence type="ECO:0000313" key="2">
    <source>
        <dbReference type="EMBL" id="GKV49655.1"/>
    </source>
</evidence>
<organism evidence="2 3">
    <name type="scientific">Rubroshorea leprosula</name>
    <dbReference type="NCBI Taxonomy" id="152421"/>
    <lineage>
        <taxon>Eukaryota</taxon>
        <taxon>Viridiplantae</taxon>
        <taxon>Streptophyta</taxon>
        <taxon>Embryophyta</taxon>
        <taxon>Tracheophyta</taxon>
        <taxon>Spermatophyta</taxon>
        <taxon>Magnoliopsida</taxon>
        <taxon>eudicotyledons</taxon>
        <taxon>Gunneridae</taxon>
        <taxon>Pentapetalae</taxon>
        <taxon>rosids</taxon>
        <taxon>malvids</taxon>
        <taxon>Malvales</taxon>
        <taxon>Dipterocarpaceae</taxon>
        <taxon>Rubroshorea</taxon>
    </lineage>
</organism>
<sequence>MERPQSLIVQNAVDKGDLNAVMDFLRRNPGAEKFRFGTGDTSLHYAAMVGKSNIVNALLECTPAVEKDLWDNTALARAAQFGYTEIAKYLVSKDSSLLSMVNRLEDIPVVTACRQGHKEVTNFLYSETPFEMLLWENGKQASKLLRCCFISKRFDIMLDVLHRGQSLIDQNWKDLLDRFARTPTAFSSGSRLTFWQRWIYEYLKVYIPSDFAVVIIDQKGKQFEKMPLPGMFYFLSLYI</sequence>
<keyword evidence="3" id="KW-1185">Reference proteome</keyword>
<dbReference type="SUPFAM" id="SSF48403">
    <property type="entry name" value="Ankyrin repeat"/>
    <property type="match status" value="1"/>
</dbReference>
<reference evidence="2 3" key="1">
    <citation type="journal article" date="2021" name="Commun. Biol.">
        <title>The genome of Shorea leprosula (Dipterocarpaceae) highlights the ecological relevance of drought in aseasonal tropical rainforests.</title>
        <authorList>
            <person name="Ng K.K.S."/>
            <person name="Kobayashi M.J."/>
            <person name="Fawcett J.A."/>
            <person name="Hatakeyama M."/>
            <person name="Paape T."/>
            <person name="Ng C.H."/>
            <person name="Ang C.C."/>
            <person name="Tnah L.H."/>
            <person name="Lee C.T."/>
            <person name="Nishiyama T."/>
            <person name="Sese J."/>
            <person name="O'Brien M.J."/>
            <person name="Copetti D."/>
            <person name="Mohd Noor M.I."/>
            <person name="Ong R.C."/>
            <person name="Putra M."/>
            <person name="Sireger I.Z."/>
            <person name="Indrioko S."/>
            <person name="Kosugi Y."/>
            <person name="Izuno A."/>
            <person name="Isagi Y."/>
            <person name="Lee S.L."/>
            <person name="Shimizu K.K."/>
        </authorList>
    </citation>
    <scope>NUCLEOTIDE SEQUENCE [LARGE SCALE GENOMIC DNA]</scope>
    <source>
        <strain evidence="2">214</strain>
    </source>
</reference>
<evidence type="ECO:0000256" key="1">
    <source>
        <dbReference type="PROSITE-ProRule" id="PRU00023"/>
    </source>
</evidence>
<protein>
    <submittedName>
        <fullName evidence="2">Uncharacterized protein</fullName>
    </submittedName>
</protein>
<dbReference type="PROSITE" id="PS50088">
    <property type="entry name" value="ANK_REPEAT"/>
    <property type="match status" value="1"/>
</dbReference>
<dbReference type="PROSITE" id="PS50297">
    <property type="entry name" value="ANK_REP_REGION"/>
    <property type="match status" value="1"/>
</dbReference>
<dbReference type="Pfam" id="PF12796">
    <property type="entry name" value="Ank_2"/>
    <property type="match status" value="1"/>
</dbReference>
<proteinExistence type="predicted"/>
<keyword evidence="1" id="KW-0040">ANK repeat</keyword>
<dbReference type="SMART" id="SM00248">
    <property type="entry name" value="ANK"/>
    <property type="match status" value="3"/>
</dbReference>
<gene>
    <name evidence="2" type="ORF">SLEP1_g56395</name>
</gene>
<dbReference type="PANTHER" id="PTHR24121">
    <property type="entry name" value="NO MECHANORECEPTOR POTENTIAL C, ISOFORM D-RELATED"/>
    <property type="match status" value="1"/>
</dbReference>
<dbReference type="Proteomes" id="UP001054252">
    <property type="component" value="Unassembled WGS sequence"/>
</dbReference>
<name>A0AAV5MIN3_9ROSI</name>
<feature type="repeat" description="ANK" evidence="1">
    <location>
        <begin position="38"/>
        <end position="60"/>
    </location>
</feature>